<keyword evidence="4 7" id="KW-1133">Transmembrane helix</keyword>
<feature type="transmembrane region" description="Helical" evidence="7">
    <location>
        <begin position="304"/>
        <end position="322"/>
    </location>
</feature>
<gene>
    <name evidence="9" type="ORF">OP10G_1695</name>
</gene>
<feature type="transmembrane region" description="Helical" evidence="7">
    <location>
        <begin position="334"/>
        <end position="356"/>
    </location>
</feature>
<feature type="transmembrane region" description="Helical" evidence="7">
    <location>
        <begin position="6"/>
        <end position="25"/>
    </location>
</feature>
<protein>
    <submittedName>
        <fullName evidence="9">Sodium/hydrogen exchanger</fullName>
    </submittedName>
</protein>
<dbReference type="GO" id="GO:1902600">
    <property type="term" value="P:proton transmembrane transport"/>
    <property type="evidence" value="ECO:0007669"/>
    <property type="project" value="InterPro"/>
</dbReference>
<reference evidence="9 10" key="1">
    <citation type="journal article" date="2014" name="PLoS ONE">
        <title>The first complete genome sequence of the class fimbriimonadia in the phylum armatimonadetes.</title>
        <authorList>
            <person name="Hu Z.Y."/>
            <person name="Wang Y.Z."/>
            <person name="Im W.T."/>
            <person name="Wang S.Y."/>
            <person name="Zhao G.P."/>
            <person name="Zheng H.J."/>
            <person name="Quan Z.X."/>
        </authorList>
    </citation>
    <scope>NUCLEOTIDE SEQUENCE [LARGE SCALE GENOMIC DNA]</scope>
    <source>
        <strain evidence="9">Gsoil 348</strain>
    </source>
</reference>
<dbReference type="Pfam" id="PF00999">
    <property type="entry name" value="Na_H_Exchanger"/>
    <property type="match status" value="1"/>
</dbReference>
<dbReference type="GO" id="GO:0015297">
    <property type="term" value="F:antiporter activity"/>
    <property type="evidence" value="ECO:0007669"/>
    <property type="project" value="InterPro"/>
</dbReference>
<keyword evidence="3 7" id="KW-0812">Transmembrane</keyword>
<evidence type="ECO:0000256" key="4">
    <source>
        <dbReference type="ARBA" id="ARBA00022989"/>
    </source>
</evidence>
<sequence length="437" mass="47279">MTEVDLMLRFFLQILVVLMVCKAVGWFGQRFLGQTQVVMEMLAGVFLGPSVFGLLAPGPQAWLFPLNSTYLVGGAEKSFRHPSMFILYAAAQLGLVLYMFLVGTEFNIKLIQHRAKGAISVSLAGIAVPFVLGAGLAVFTYKGWGLFKENITLGTACLYFGAAMCITAFPMLARIIYERKIAGTTLGTLALGAGATDDAVAWSLLAVVLAYAKGSWTYAAYAILGGLLFGFVILKYASRLFVKLAETMERQGEMSQGLFVTTMILLFAGAYITDAIGIYAVFGAFLIGAAMPRGAFVDEIRKRIESLTVSVLLPFFFVYSGLNTKVNLIDSPSMAMIAVVVVIAAILGKGLACTLAAKASGEGWRESWAIGTLMNARGLMELIILNIGLQQGVITQRLYTIMVIMAIVTTLMASPIFQWIYKRHLGHLRDETLAVAV</sequence>
<name>A0A068NNE6_FIMGI</name>
<keyword evidence="10" id="KW-1185">Reference proteome</keyword>
<keyword evidence="6 7" id="KW-0472">Membrane</keyword>
<evidence type="ECO:0000256" key="1">
    <source>
        <dbReference type="ARBA" id="ARBA00004141"/>
    </source>
</evidence>
<feature type="transmembrane region" description="Helical" evidence="7">
    <location>
        <begin position="189"/>
        <end position="212"/>
    </location>
</feature>
<feature type="transmembrane region" description="Helical" evidence="7">
    <location>
        <begin position="118"/>
        <end position="139"/>
    </location>
</feature>
<dbReference type="InterPro" id="IPR006153">
    <property type="entry name" value="Cation/H_exchanger_TM"/>
</dbReference>
<dbReference type="RefSeq" id="WP_025226339.1">
    <property type="nucleotide sequence ID" value="NZ_CP007139.1"/>
</dbReference>
<dbReference type="PANTHER" id="PTHR32468">
    <property type="entry name" value="CATION/H + ANTIPORTER"/>
    <property type="match status" value="1"/>
</dbReference>
<evidence type="ECO:0000256" key="6">
    <source>
        <dbReference type="ARBA" id="ARBA00023136"/>
    </source>
</evidence>
<evidence type="ECO:0000256" key="5">
    <source>
        <dbReference type="ARBA" id="ARBA00023065"/>
    </source>
</evidence>
<feature type="transmembrane region" description="Helical" evidence="7">
    <location>
        <begin position="254"/>
        <end position="272"/>
    </location>
</feature>
<comment type="subcellular location">
    <subcellularLocation>
        <location evidence="1">Membrane</location>
        <topology evidence="1">Multi-pass membrane protein</topology>
    </subcellularLocation>
</comment>
<dbReference type="HOGENOM" id="CLU_005126_7_0_0"/>
<evidence type="ECO:0000256" key="7">
    <source>
        <dbReference type="SAM" id="Phobius"/>
    </source>
</evidence>
<dbReference type="STRING" id="661478.OP10G_1695"/>
<dbReference type="GO" id="GO:0016020">
    <property type="term" value="C:membrane"/>
    <property type="evidence" value="ECO:0007669"/>
    <property type="project" value="UniProtKB-SubCell"/>
</dbReference>
<dbReference type="AlphaFoldDB" id="A0A068NNE6"/>
<dbReference type="Gene3D" id="1.20.1530.20">
    <property type="match status" value="1"/>
</dbReference>
<organism evidence="9 10">
    <name type="scientific">Fimbriimonas ginsengisoli Gsoil 348</name>
    <dbReference type="NCBI Taxonomy" id="661478"/>
    <lineage>
        <taxon>Bacteria</taxon>
        <taxon>Bacillati</taxon>
        <taxon>Armatimonadota</taxon>
        <taxon>Fimbriimonadia</taxon>
        <taxon>Fimbriimonadales</taxon>
        <taxon>Fimbriimonadaceae</taxon>
        <taxon>Fimbriimonas</taxon>
    </lineage>
</organism>
<feature type="transmembrane region" description="Helical" evidence="7">
    <location>
        <begin position="37"/>
        <end position="56"/>
    </location>
</feature>
<dbReference type="InterPro" id="IPR050794">
    <property type="entry name" value="CPA2_transporter"/>
</dbReference>
<feature type="transmembrane region" description="Helical" evidence="7">
    <location>
        <begin position="85"/>
        <end position="106"/>
    </location>
</feature>
<feature type="transmembrane region" description="Helical" evidence="7">
    <location>
        <begin position="401"/>
        <end position="421"/>
    </location>
</feature>
<dbReference type="InterPro" id="IPR038770">
    <property type="entry name" value="Na+/solute_symporter_sf"/>
</dbReference>
<feature type="transmembrane region" description="Helical" evidence="7">
    <location>
        <begin position="218"/>
        <end position="242"/>
    </location>
</feature>
<evidence type="ECO:0000313" key="9">
    <source>
        <dbReference type="EMBL" id="AIE85063.1"/>
    </source>
</evidence>
<evidence type="ECO:0000259" key="8">
    <source>
        <dbReference type="Pfam" id="PF00999"/>
    </source>
</evidence>
<feature type="transmembrane region" description="Helical" evidence="7">
    <location>
        <begin position="151"/>
        <end position="177"/>
    </location>
</feature>
<evidence type="ECO:0000256" key="3">
    <source>
        <dbReference type="ARBA" id="ARBA00022692"/>
    </source>
</evidence>
<dbReference type="OrthoDB" id="9793589at2"/>
<feature type="transmembrane region" description="Helical" evidence="7">
    <location>
        <begin position="368"/>
        <end position="389"/>
    </location>
</feature>
<proteinExistence type="predicted"/>
<dbReference type="Proteomes" id="UP000027982">
    <property type="component" value="Chromosome"/>
</dbReference>
<keyword evidence="2" id="KW-0813">Transport</keyword>
<evidence type="ECO:0000256" key="2">
    <source>
        <dbReference type="ARBA" id="ARBA00022448"/>
    </source>
</evidence>
<dbReference type="KEGG" id="fgi:OP10G_1695"/>
<feature type="domain" description="Cation/H+ exchanger transmembrane" evidence="8">
    <location>
        <begin position="23"/>
        <end position="420"/>
    </location>
</feature>
<dbReference type="PANTHER" id="PTHR32468:SF0">
    <property type="entry name" value="K(+)_H(+) ANTIPORTER 1"/>
    <property type="match status" value="1"/>
</dbReference>
<accession>A0A068NNE6</accession>
<evidence type="ECO:0000313" key="10">
    <source>
        <dbReference type="Proteomes" id="UP000027982"/>
    </source>
</evidence>
<keyword evidence="5" id="KW-0406">Ion transport</keyword>
<dbReference type="EMBL" id="CP007139">
    <property type="protein sequence ID" value="AIE85063.1"/>
    <property type="molecule type" value="Genomic_DNA"/>
</dbReference>
<dbReference type="eggNOG" id="COG0475">
    <property type="taxonomic scope" value="Bacteria"/>
</dbReference>